<sequence>MSAPNLPDALAILATSYDRDGFPIQAIHCLQALVKQQLPPDFEAKARLHLGRLLLEHTYNFKEASSHLLRAQMLVRNLIGNYCLKYEVHNQLATCYQYMGEEAMELQAYTAVAELWKSARGSSEW</sequence>
<dbReference type="Proteomes" id="UP001054857">
    <property type="component" value="Unassembled WGS sequence"/>
</dbReference>
<proteinExistence type="inferred from homology"/>
<comment type="caution">
    <text evidence="8">The sequence shown here is derived from an EMBL/GenBank/DDBJ whole genome shotgun (WGS) entry which is preliminary data.</text>
</comment>
<accession>A0AAD3DMU5</accession>
<feature type="non-terminal residue" evidence="8">
    <location>
        <position position="125"/>
    </location>
</feature>
<evidence type="ECO:0000256" key="3">
    <source>
        <dbReference type="ARBA" id="ARBA00022618"/>
    </source>
</evidence>
<organism evidence="8 9">
    <name type="scientific">Astrephomene gubernaculifera</name>
    <dbReference type="NCBI Taxonomy" id="47775"/>
    <lineage>
        <taxon>Eukaryota</taxon>
        <taxon>Viridiplantae</taxon>
        <taxon>Chlorophyta</taxon>
        <taxon>core chlorophytes</taxon>
        <taxon>Chlorophyceae</taxon>
        <taxon>CS clade</taxon>
        <taxon>Chlamydomonadales</taxon>
        <taxon>Astrephomenaceae</taxon>
        <taxon>Astrephomene</taxon>
    </lineage>
</organism>
<reference evidence="8 9" key="1">
    <citation type="journal article" date="2021" name="Sci. Rep.">
        <title>Genome sequencing of the multicellular alga Astrephomene provides insights into convergent evolution of germ-soma differentiation.</title>
        <authorList>
            <person name="Yamashita S."/>
            <person name="Yamamoto K."/>
            <person name="Matsuzaki R."/>
            <person name="Suzuki S."/>
            <person name="Yamaguchi H."/>
            <person name="Hirooka S."/>
            <person name="Minakuchi Y."/>
            <person name="Miyagishima S."/>
            <person name="Kawachi M."/>
            <person name="Toyoda A."/>
            <person name="Nozaki H."/>
        </authorList>
    </citation>
    <scope>NUCLEOTIDE SEQUENCE [LARGE SCALE GENOMIC DNA]</scope>
    <source>
        <strain evidence="8 9">NIES-4017</strain>
    </source>
</reference>
<dbReference type="Gene3D" id="1.25.40.10">
    <property type="entry name" value="Tetratricopeptide repeat domain"/>
    <property type="match status" value="1"/>
</dbReference>
<evidence type="ECO:0000313" key="8">
    <source>
        <dbReference type="EMBL" id="GFR44019.1"/>
    </source>
</evidence>
<comment type="subcellular location">
    <subcellularLocation>
        <location evidence="1">Nucleus</location>
    </subcellularLocation>
</comment>
<dbReference type="EMBL" id="BMAR01000006">
    <property type="protein sequence ID" value="GFR44019.1"/>
    <property type="molecule type" value="Genomic_DNA"/>
</dbReference>
<dbReference type="SUPFAM" id="SSF48452">
    <property type="entry name" value="TPR-like"/>
    <property type="match status" value="1"/>
</dbReference>
<dbReference type="InterPro" id="IPR019440">
    <property type="entry name" value="MAU2"/>
</dbReference>
<keyword evidence="5" id="KW-0159">Chromosome partition</keyword>
<comment type="similarity">
    <text evidence="2">Belongs to the SCC4/mau-2 family.</text>
</comment>
<name>A0AAD3DMU5_9CHLO</name>
<keyword evidence="6" id="KW-0539">Nucleus</keyword>
<protein>
    <submittedName>
        <fullName evidence="8">Uncharacterized protein</fullName>
    </submittedName>
</protein>
<keyword evidence="9" id="KW-1185">Reference proteome</keyword>
<dbReference type="GO" id="GO:0051301">
    <property type="term" value="P:cell division"/>
    <property type="evidence" value="ECO:0007669"/>
    <property type="project" value="UniProtKB-KW"/>
</dbReference>
<dbReference type="InterPro" id="IPR011990">
    <property type="entry name" value="TPR-like_helical_dom_sf"/>
</dbReference>
<keyword evidence="4" id="KW-0498">Mitosis</keyword>
<dbReference type="GO" id="GO:0007064">
    <property type="term" value="P:mitotic sister chromatid cohesion"/>
    <property type="evidence" value="ECO:0007669"/>
    <property type="project" value="InterPro"/>
</dbReference>
<evidence type="ECO:0000256" key="5">
    <source>
        <dbReference type="ARBA" id="ARBA00022829"/>
    </source>
</evidence>
<evidence type="ECO:0000256" key="1">
    <source>
        <dbReference type="ARBA" id="ARBA00004123"/>
    </source>
</evidence>
<gene>
    <name evidence="8" type="ORF">Agub_g5174</name>
</gene>
<evidence type="ECO:0000313" key="9">
    <source>
        <dbReference type="Proteomes" id="UP001054857"/>
    </source>
</evidence>
<dbReference type="Pfam" id="PF10345">
    <property type="entry name" value="Cohesin_load"/>
    <property type="match status" value="1"/>
</dbReference>
<dbReference type="GO" id="GO:0007059">
    <property type="term" value="P:chromosome segregation"/>
    <property type="evidence" value="ECO:0007669"/>
    <property type="project" value="UniProtKB-KW"/>
</dbReference>
<dbReference type="GO" id="GO:0005634">
    <property type="term" value="C:nucleus"/>
    <property type="evidence" value="ECO:0007669"/>
    <property type="project" value="UniProtKB-SubCell"/>
</dbReference>
<evidence type="ECO:0000256" key="7">
    <source>
        <dbReference type="ARBA" id="ARBA00023306"/>
    </source>
</evidence>
<keyword evidence="3" id="KW-0132">Cell division</keyword>
<evidence type="ECO:0000256" key="6">
    <source>
        <dbReference type="ARBA" id="ARBA00023242"/>
    </source>
</evidence>
<evidence type="ECO:0000256" key="4">
    <source>
        <dbReference type="ARBA" id="ARBA00022776"/>
    </source>
</evidence>
<keyword evidence="7" id="KW-0131">Cell cycle</keyword>
<evidence type="ECO:0000256" key="2">
    <source>
        <dbReference type="ARBA" id="ARBA00008585"/>
    </source>
</evidence>
<dbReference type="AlphaFoldDB" id="A0AAD3DMU5"/>
<dbReference type="PANTHER" id="PTHR21394">
    <property type="entry name" value="MAU2 CHROMATID COHESION FACTOR HOMOLOG"/>
    <property type="match status" value="1"/>
</dbReference>